<dbReference type="Proteomes" id="UP000016540">
    <property type="component" value="Unassembled WGS sequence"/>
</dbReference>
<evidence type="ECO:0000313" key="1">
    <source>
        <dbReference type="EMBL" id="EON92457.1"/>
    </source>
</evidence>
<dbReference type="EMBL" id="ASAD01000010">
    <property type="protein sequence ID" value="EON92457.1"/>
    <property type="molecule type" value="Genomic_DNA"/>
</dbReference>
<dbReference type="RefSeq" id="WP_012137383.1">
    <property type="nucleotide sequence ID" value="NZ_KE007317.1"/>
</dbReference>
<organism evidence="1 2">
    <name type="scientific">Marinobacter lipolyticus SM19</name>
    <dbReference type="NCBI Taxonomy" id="1318628"/>
    <lineage>
        <taxon>Bacteria</taxon>
        <taxon>Pseudomonadati</taxon>
        <taxon>Pseudomonadota</taxon>
        <taxon>Gammaproteobacteria</taxon>
        <taxon>Pseudomonadales</taxon>
        <taxon>Marinobacteraceae</taxon>
        <taxon>Marinobacter</taxon>
    </lineage>
</organism>
<gene>
    <name evidence="1" type="ORF">MARLIPOL_06889</name>
</gene>
<name>R8B1L0_9GAMM</name>
<proteinExistence type="predicted"/>
<dbReference type="HOGENOM" id="CLU_1101824_0_0_6"/>
<evidence type="ECO:0000313" key="2">
    <source>
        <dbReference type="Proteomes" id="UP000016540"/>
    </source>
</evidence>
<dbReference type="AlphaFoldDB" id="R8B1L0"/>
<dbReference type="STRING" id="1318628.MARLIPOL_06889"/>
<sequence>MTDLPLGMKYYLLILTSSLIEDLNDYGVRWVANESGVAIRDVEKAFFSARAIGSRLPDEPEEADPRLWPDVMKAIHTIRRVLDLVEKTTFDAVIAEALESTSEKARSDIRHVFEQKRAAGEVDFRLHGILNSRPAADEPDPAVQESFMLKRARRYQSFMSFDGASLYPEEKVILEDARILARHIMDGDRNNRRIDALLVMGAVLIETASVRLKLNIPGLIRESFNRMTTKAAMALGAIVYWDEYQSFKASLGLERLESDL</sequence>
<comment type="caution">
    <text evidence="1">The sequence shown here is derived from an EMBL/GenBank/DDBJ whole genome shotgun (WGS) entry which is preliminary data.</text>
</comment>
<protein>
    <submittedName>
        <fullName evidence="1">Uncharacterized protein</fullName>
    </submittedName>
</protein>
<accession>R8B1L0</accession>
<dbReference type="PATRIC" id="fig|1318628.3.peg.1378"/>
<keyword evidence="2" id="KW-1185">Reference proteome</keyword>
<dbReference type="OrthoDB" id="6356446at2"/>
<reference evidence="1 2" key="1">
    <citation type="journal article" date="2013" name="Genome Announc.">
        <title>Draft Genome Sequence of the Moderately Halophilic Bacterium Marinobacter lipolyticus Strain SM19.</title>
        <authorList>
            <person name="Papke R.T."/>
            <person name="de la Haba R.R."/>
            <person name="Infante-Dominguez C."/>
            <person name="Perez D."/>
            <person name="Sanchez-Porro C."/>
            <person name="Lapierre P."/>
            <person name="Ventosa A."/>
        </authorList>
    </citation>
    <scope>NUCLEOTIDE SEQUENCE [LARGE SCALE GENOMIC DNA]</scope>
    <source>
        <strain evidence="1 2">SM19</strain>
    </source>
</reference>